<dbReference type="Pfam" id="PF11155">
    <property type="entry name" value="DUF2935"/>
    <property type="match status" value="2"/>
</dbReference>
<dbReference type="STRING" id="39482.ERS852491_00509"/>
<protein>
    <submittedName>
        <fullName evidence="1">Domain of uncharacterized function (DUF2935)</fullName>
    </submittedName>
</protein>
<dbReference type="SUPFAM" id="SSF158430">
    <property type="entry name" value="Bacillus cereus metalloprotein-like"/>
    <property type="match status" value="2"/>
</dbReference>
<name>A0A173ZRC4_9FIRM</name>
<dbReference type="AlphaFoldDB" id="A0A173ZRC4"/>
<evidence type="ECO:0000313" key="2">
    <source>
        <dbReference type="Proteomes" id="UP000095544"/>
    </source>
</evidence>
<dbReference type="Proteomes" id="UP000095544">
    <property type="component" value="Unassembled WGS sequence"/>
</dbReference>
<dbReference type="OrthoDB" id="1633927at2"/>
<proteinExistence type="predicted"/>
<dbReference type="Gene3D" id="1.20.1260.120">
    <property type="entry name" value="Protein of unknown function DUF2935"/>
    <property type="match status" value="1"/>
</dbReference>
<evidence type="ECO:0000313" key="1">
    <source>
        <dbReference type="EMBL" id="CUN78972.1"/>
    </source>
</evidence>
<accession>A0A173ZRC4</accession>
<dbReference type="RefSeq" id="WP_055150730.1">
    <property type="nucleotide sequence ID" value="NZ_CYZU01000003.1"/>
</dbReference>
<reference evidence="1 2" key="1">
    <citation type="submission" date="2015-09" db="EMBL/GenBank/DDBJ databases">
        <authorList>
            <consortium name="Pathogen Informatics"/>
        </authorList>
    </citation>
    <scope>NUCLEOTIDE SEQUENCE [LARGE SCALE GENOMIC DNA]</scope>
    <source>
        <strain evidence="1 2">2789STDY5834876</strain>
    </source>
</reference>
<gene>
    <name evidence="1" type="ORF">ERS852491_00509</name>
</gene>
<sequence length="301" mass="34724">MENYAVLSIETHLFFSRIMKEHSLFLEAGFPCVDKTWIQRADWFRQQFENLLRDTVRISSNRVNRIILKSGELATEFTVPAERQTEYLSGISIDSRITLQEFNIRPGFNLHEGRDATKAVHAINNRALQLLDGLIAFKENILDEVSRGALFNANYPLLIEHILREAKLYRATVVELLNDRQLSYKNLKKTEEFWNRIMMEHALFIRGLLDPSEAELIVTADKFAMEYKELLERARQQDCRAANGLAKASLSETLKYREFKAAGTEGILDCKIVSIILPLLADHVLREANHYIRLLESGCDH</sequence>
<dbReference type="EMBL" id="CYZU01000003">
    <property type="protein sequence ID" value="CUN78972.1"/>
    <property type="molecule type" value="Genomic_DNA"/>
</dbReference>
<dbReference type="InterPro" id="IPR021328">
    <property type="entry name" value="CotB-like"/>
</dbReference>
<organism evidence="1 2">
    <name type="scientific">Faecalicatena contorta</name>
    <dbReference type="NCBI Taxonomy" id="39482"/>
    <lineage>
        <taxon>Bacteria</taxon>
        <taxon>Bacillati</taxon>
        <taxon>Bacillota</taxon>
        <taxon>Clostridia</taxon>
        <taxon>Lachnospirales</taxon>
        <taxon>Lachnospiraceae</taxon>
        <taxon>Faecalicatena</taxon>
    </lineage>
</organism>